<dbReference type="InterPro" id="IPR044925">
    <property type="entry name" value="His-Me_finger_sf"/>
</dbReference>
<feature type="domain" description="HNH nuclease" evidence="1">
    <location>
        <begin position="43"/>
        <end position="86"/>
    </location>
</feature>
<dbReference type="Pfam" id="PF13392">
    <property type="entry name" value="HNH_3"/>
    <property type="match status" value="1"/>
</dbReference>
<evidence type="ECO:0000259" key="1">
    <source>
        <dbReference type="Pfam" id="PF13392"/>
    </source>
</evidence>
<dbReference type="Proteomes" id="UP001056128">
    <property type="component" value="Segment"/>
</dbReference>
<sequence>MKNGTASERLAELSVAEESGCIRFTGHLDGEGYGRIMVNRVKYRAHRLAYELANGPIPDGYVVRHKCDNPSCINPSHLEVGTQADNIKDKVTRGRQALGRFVGSSKLTEESVRDIRSSDLKVSLLAERYGVSTVSIRNILRRKTWRHVE</sequence>
<reference evidence="2" key="1">
    <citation type="submission" date="2021-11" db="EMBL/GenBank/DDBJ databases">
        <title>The TAILOR 12: Case summaries of 12 patient that have undergone phage therapy for multidrug-resistant infections.</title>
        <authorList>
            <person name="Green S."/>
            <person name="Terwilliger A."/>
            <person name="Clark J."/>
            <person name="Salazar K."/>
            <person name="Maresso A."/>
        </authorList>
    </citation>
    <scope>NUCLEOTIDE SEQUENCE</scope>
</reference>
<dbReference type="Gene3D" id="3.90.75.10">
    <property type="entry name" value="Homing Intron 3 (I-ppo) Encoded Endonuclease, Chain A"/>
    <property type="match status" value="1"/>
</dbReference>
<dbReference type="GO" id="GO:0004519">
    <property type="term" value="F:endonuclease activity"/>
    <property type="evidence" value="ECO:0007669"/>
    <property type="project" value="InterPro"/>
</dbReference>
<proteinExistence type="predicted"/>
<organism evidence="2 3">
    <name type="scientific">Escherichia phage HC12</name>
    <dbReference type="NCBI Taxonomy" id="2912290"/>
    <lineage>
        <taxon>Viruses</taxon>
        <taxon>Duplodnaviria</taxon>
        <taxon>Heunggongvirae</taxon>
        <taxon>Uroviricota</taxon>
        <taxon>Caudoviricetes</taxon>
        <taxon>Autographivirales</taxon>
        <taxon>Autotranscriptaviridae</taxon>
        <taxon>Studiervirinae</taxon>
        <taxon>Kayfunavirus</taxon>
        <taxon>Kayfunavirus HC12</taxon>
    </lineage>
</organism>
<name>A0A9E7M747_9CAUD</name>
<dbReference type="InterPro" id="IPR003615">
    <property type="entry name" value="HNH_nuc"/>
</dbReference>
<dbReference type="SUPFAM" id="SSF54060">
    <property type="entry name" value="His-Me finger endonucleases"/>
    <property type="match status" value="1"/>
</dbReference>
<evidence type="ECO:0000313" key="2">
    <source>
        <dbReference type="EMBL" id="URY99475.1"/>
    </source>
</evidence>
<evidence type="ECO:0000313" key="3">
    <source>
        <dbReference type="Proteomes" id="UP001056128"/>
    </source>
</evidence>
<protein>
    <recommendedName>
        <fullName evidence="1">HNH nuclease domain-containing protein</fullName>
    </recommendedName>
</protein>
<dbReference type="InterPro" id="IPR044930">
    <property type="entry name" value="Homing_endonuclease_His-Me"/>
</dbReference>
<gene>
    <name evidence="2" type="ORF">HC12_0043</name>
</gene>
<dbReference type="EMBL" id="OL362275">
    <property type="protein sequence ID" value="URY99475.1"/>
    <property type="molecule type" value="Genomic_DNA"/>
</dbReference>
<keyword evidence="3" id="KW-1185">Reference proteome</keyword>
<accession>A0A9E7M747</accession>